<gene>
    <name evidence="12" type="ORF">NUU61_002528</name>
</gene>
<dbReference type="InterPro" id="IPR034260">
    <property type="entry name" value="Yme2_RRM"/>
</dbReference>
<dbReference type="CDD" id="cd12433">
    <property type="entry name" value="RRM_Yme2p_like"/>
    <property type="match status" value="1"/>
</dbReference>
<dbReference type="InterPro" id="IPR018850">
    <property type="entry name" value="Mt_escape_2_C"/>
</dbReference>
<evidence type="ECO:0000313" key="12">
    <source>
        <dbReference type="EMBL" id="KAJ5105181.1"/>
    </source>
</evidence>
<sequence length="832" mass="94067">MKLVPFAPVPVATWSPLRSRIYANPSGRAWRPPLWRCSPVAIRGISSIQSGHIRLGENEGILYINNIFPHRLQWLLRGPLSHIQPLEGLLKRIGNPALAASDPLHIVQRSLPQSLDLETKEVIARYKEGGAFVKYARKPDVTDEEIRSATKDYLAKHPIKPWFNPFQRADADLVRGRPWIEDLYRIPSQTLKVEFLPTSPDGSAVEMTQEALYSLFRPYGKLLDIQRQPSDSKIEPRYATLRFNRPRFSVMARNCMHGFIAGEEEGGGKAGTKFKINYERRIKLSMIKDWVLNHPRIVIPALAALIAAITVIVFDPIRTFFIKIKIKSTLQTEENTVLQWIRRQASKANMIYFGGRRADPRGLAAIWEDRQKDINQLQAWLTETAETFIVLHGPRGSGKRELVLDQALKNHKYKVVIDCKQIQDARGDTAKISRAAAQVGYRPIFSWMNSISSFIDLAAQGMIGTKAGFSETLDAQLSKIWQNTAIAMKQVSLEGRRKEDKDANLTDDEYLEAHPEKRPVVVIDNFVYEAEENVVLDKLTEWAAGLTTANVAHVIFLTTDSSFAKPLSRALPNQVFRTIGLGDCSLDVGRRFVLRHLETEATDNDNDPKPKRKETLAGLDDCIKVLGGRVTDLEFMAHRIEAGETPSAAVDRIIDQSASEILKIFILGTDSVTPQWTREQAWHLIKSLAQSKDGSLLYNKVLLSDLFKDNGEATLRALEQAELISVGSTKGFPRWIKPGKPVYRAAFQRLTENKTLESRLDLLILTQLISNENKSIGKHEEELRLLGSLPKYPWELTSRIEWLLRKVHNSQSKILKYESESASLQKILQSES</sequence>
<dbReference type="GO" id="GO:0003723">
    <property type="term" value="F:RNA binding"/>
    <property type="evidence" value="ECO:0007669"/>
    <property type="project" value="UniProtKB-UniRule"/>
</dbReference>
<evidence type="ECO:0000256" key="9">
    <source>
        <dbReference type="ARBA" id="ARBA00025276"/>
    </source>
</evidence>
<reference evidence="12" key="2">
    <citation type="journal article" date="2023" name="IMA Fungus">
        <title>Comparative genomic study of the Penicillium genus elucidates a diverse pangenome and 15 lateral gene transfer events.</title>
        <authorList>
            <person name="Petersen C."/>
            <person name="Sorensen T."/>
            <person name="Nielsen M.R."/>
            <person name="Sondergaard T.E."/>
            <person name="Sorensen J.L."/>
            <person name="Fitzpatrick D.A."/>
            <person name="Frisvad J.C."/>
            <person name="Nielsen K.L."/>
        </authorList>
    </citation>
    <scope>NUCLEOTIDE SEQUENCE</scope>
    <source>
        <strain evidence="12">IBT 34128</strain>
    </source>
</reference>
<dbReference type="PANTHER" id="PTHR32198:SF2">
    <property type="entry name" value="MITOCHONDRIAL ESCAPE PROTEIN 2"/>
    <property type="match status" value="1"/>
</dbReference>
<accession>A0A9W9KGQ0</accession>
<keyword evidence="6" id="KW-1133">Transmembrane helix</keyword>
<dbReference type="GeneID" id="81392278"/>
<evidence type="ECO:0000256" key="5">
    <source>
        <dbReference type="ARBA" id="ARBA00022792"/>
    </source>
</evidence>
<dbReference type="OrthoDB" id="10267654at2759"/>
<keyword evidence="13" id="KW-1185">Reference proteome</keyword>
<dbReference type="AlphaFoldDB" id="A0A9W9KGQ0"/>
<keyword evidence="10" id="KW-0507">mRNA processing</keyword>
<dbReference type="GO" id="GO:0006397">
    <property type="term" value="P:mRNA processing"/>
    <property type="evidence" value="ECO:0007669"/>
    <property type="project" value="UniProtKB-UniRule"/>
</dbReference>
<reference evidence="12" key="1">
    <citation type="submission" date="2022-11" db="EMBL/GenBank/DDBJ databases">
        <authorList>
            <person name="Petersen C."/>
        </authorList>
    </citation>
    <scope>NUCLEOTIDE SEQUENCE</scope>
    <source>
        <strain evidence="12">IBT 34128</strain>
    </source>
</reference>
<evidence type="ECO:0000256" key="7">
    <source>
        <dbReference type="ARBA" id="ARBA00023128"/>
    </source>
</evidence>
<comment type="subcellular location">
    <subcellularLocation>
        <location evidence="1 10">Mitochondrion inner membrane</location>
        <topology evidence="1 10">Single-pass membrane protein</topology>
    </subcellularLocation>
</comment>
<evidence type="ECO:0000259" key="11">
    <source>
        <dbReference type="Pfam" id="PF10443"/>
    </source>
</evidence>
<proteinExistence type="inferred from homology"/>
<feature type="domain" description="Mitochondrial escape protein 2 C-terminal" evidence="11">
    <location>
        <begin position="370"/>
        <end position="789"/>
    </location>
</feature>
<dbReference type="SUPFAM" id="SSF54928">
    <property type="entry name" value="RNA-binding domain, RBD"/>
    <property type="match status" value="1"/>
</dbReference>
<name>A0A9W9KGQ0_9EURO</name>
<dbReference type="RefSeq" id="XP_056514177.1">
    <property type="nucleotide sequence ID" value="XM_056653110.1"/>
</dbReference>
<dbReference type="InterPro" id="IPR035979">
    <property type="entry name" value="RBD_domain_sf"/>
</dbReference>
<keyword evidence="7 10" id="KW-0496">Mitochondrion</keyword>
<evidence type="ECO:0000256" key="4">
    <source>
        <dbReference type="ARBA" id="ARBA00022692"/>
    </source>
</evidence>
<keyword evidence="8" id="KW-0472">Membrane</keyword>
<evidence type="ECO:0000256" key="1">
    <source>
        <dbReference type="ARBA" id="ARBA00004434"/>
    </source>
</evidence>
<comment type="similarity">
    <text evidence="2 10">Belongs to the YME2 family.</text>
</comment>
<evidence type="ECO:0000256" key="3">
    <source>
        <dbReference type="ARBA" id="ARBA00020222"/>
    </source>
</evidence>
<keyword evidence="4" id="KW-0812">Transmembrane</keyword>
<dbReference type="InterPro" id="IPR039627">
    <property type="entry name" value="Yme2_C"/>
</dbReference>
<organism evidence="12 13">
    <name type="scientific">Penicillium alfredii</name>
    <dbReference type="NCBI Taxonomy" id="1506179"/>
    <lineage>
        <taxon>Eukaryota</taxon>
        <taxon>Fungi</taxon>
        <taxon>Dikarya</taxon>
        <taxon>Ascomycota</taxon>
        <taxon>Pezizomycotina</taxon>
        <taxon>Eurotiomycetes</taxon>
        <taxon>Eurotiomycetidae</taxon>
        <taxon>Eurotiales</taxon>
        <taxon>Aspergillaceae</taxon>
        <taxon>Penicillium</taxon>
    </lineage>
</organism>
<dbReference type="Proteomes" id="UP001141434">
    <property type="component" value="Unassembled WGS sequence"/>
</dbReference>
<evidence type="ECO:0000256" key="10">
    <source>
        <dbReference type="RuleBase" id="RU367108"/>
    </source>
</evidence>
<evidence type="ECO:0000256" key="8">
    <source>
        <dbReference type="ARBA" id="ARBA00023136"/>
    </source>
</evidence>
<dbReference type="PANTHER" id="PTHR32198">
    <property type="entry name" value="MITOCHONDRIAL ESCAPE PROTEIN 2"/>
    <property type="match status" value="1"/>
</dbReference>
<evidence type="ECO:0000313" key="13">
    <source>
        <dbReference type="Proteomes" id="UP001141434"/>
    </source>
</evidence>
<evidence type="ECO:0000256" key="2">
    <source>
        <dbReference type="ARBA" id="ARBA00010320"/>
    </source>
</evidence>
<protein>
    <recommendedName>
        <fullName evidence="3 10">Mitochondrial escape protein 2</fullName>
    </recommendedName>
</protein>
<evidence type="ECO:0000256" key="6">
    <source>
        <dbReference type="ARBA" id="ARBA00022989"/>
    </source>
</evidence>
<dbReference type="InterPro" id="IPR027417">
    <property type="entry name" value="P-loop_NTPase"/>
</dbReference>
<dbReference type="GO" id="GO:0005743">
    <property type="term" value="C:mitochondrial inner membrane"/>
    <property type="evidence" value="ECO:0007669"/>
    <property type="project" value="UniProtKB-SubCell"/>
</dbReference>
<dbReference type="Gene3D" id="3.40.50.300">
    <property type="entry name" value="P-loop containing nucleotide triphosphate hydrolases"/>
    <property type="match status" value="1"/>
</dbReference>
<dbReference type="Pfam" id="PF10443">
    <property type="entry name" value="RNA12"/>
    <property type="match status" value="1"/>
</dbReference>
<comment type="caution">
    <text evidence="12">The sequence shown here is derived from an EMBL/GenBank/DDBJ whole genome shotgun (WGS) entry which is preliminary data.</text>
</comment>
<keyword evidence="5 10" id="KW-0999">Mitochondrion inner membrane</keyword>
<dbReference type="EMBL" id="JAPMSZ010000004">
    <property type="protein sequence ID" value="KAJ5105181.1"/>
    <property type="molecule type" value="Genomic_DNA"/>
</dbReference>
<comment type="function">
    <text evidence="9 10">Plays a role in maintaining the mitochondrial genome and in controlling the mtDNA escape. Involved in the regulation of mtDNA nucleotide structure and number. May have a dispensable role in early maturation of pre-rRNA.</text>
</comment>
<keyword evidence="10" id="KW-0694">RNA-binding</keyword>